<dbReference type="InterPro" id="IPR027417">
    <property type="entry name" value="P-loop_NTPase"/>
</dbReference>
<evidence type="ECO:0000259" key="1">
    <source>
        <dbReference type="PROSITE" id="PS51199"/>
    </source>
</evidence>
<dbReference type="RefSeq" id="WP_136992960.1">
    <property type="nucleotide sequence ID" value="NZ_SZPQ01000070.1"/>
</dbReference>
<accession>A0ABY2SI72</accession>
<proteinExistence type="predicted"/>
<dbReference type="GO" id="GO:0004386">
    <property type="term" value="F:helicase activity"/>
    <property type="evidence" value="ECO:0007669"/>
    <property type="project" value="UniProtKB-KW"/>
</dbReference>
<dbReference type="PANTHER" id="PTHR30153">
    <property type="entry name" value="REPLICATIVE DNA HELICASE DNAB"/>
    <property type="match status" value="1"/>
</dbReference>
<evidence type="ECO:0000313" key="3">
    <source>
        <dbReference type="Proteomes" id="UP000305202"/>
    </source>
</evidence>
<dbReference type="Pfam" id="PF03796">
    <property type="entry name" value="DnaB_C"/>
    <property type="match status" value="1"/>
</dbReference>
<dbReference type="InterPro" id="IPR007694">
    <property type="entry name" value="DNA_helicase_DnaB-like_C"/>
</dbReference>
<keyword evidence="2" id="KW-0547">Nucleotide-binding</keyword>
<feature type="domain" description="SF4 helicase" evidence="1">
    <location>
        <begin position="166"/>
        <end position="448"/>
    </location>
</feature>
<dbReference type="CDD" id="cd00984">
    <property type="entry name" value="DnaB_C"/>
    <property type="match status" value="1"/>
</dbReference>
<sequence length="457" mass="50338">MTPQELEGLVIGGLLNNGASPDSLEVIATLPTDAFSIEFYRRAYIEIKKQALNFGVIDGALIAESLGGDSNALLIETTKIPTARVNLRGYATLASRAWFSRRAVALFQGTADQIRAARNQQQRDQVIDAAMTQLIELTTSDSGIVPVHINELLTGYMDLLDKRLNGDPSVERLMTGIEPLDKILGGIDRTDLVVVAGRPGMGKTEFLLTLVEGATRNGGGALIFSMEMKSAQIVERSIAGAGRLPVSKLRDPKTMCDEEWARISSALELLNDRDIWIVDASDLTVEQINALSETHKRRYPNTSLVAVDYLGLITKPKAERNDIAIGMISGGLKRLAGRIYTPVVALSQMSRKVDDRPAGSRRPILSDLRDSGNIEQDADRILFLYREGVYNPDSPAKNLAEIIVAKNRHGEQGTAYQEFKNGHFLPTDQIAAEELTKTFQEAKRRERPFSKAYKQPF</sequence>
<reference evidence="2 3" key="1">
    <citation type="submission" date="2019-04" db="EMBL/GenBank/DDBJ databases">
        <authorList>
            <person name="Li M."/>
            <person name="Gao C."/>
        </authorList>
    </citation>
    <scope>NUCLEOTIDE SEQUENCE [LARGE SCALE GENOMIC DNA]</scope>
    <source>
        <strain evidence="2 3">BGMRC 2031</strain>
    </source>
</reference>
<dbReference type="SUPFAM" id="SSF48024">
    <property type="entry name" value="N-terminal domain of DnaB helicase"/>
    <property type="match status" value="1"/>
</dbReference>
<dbReference type="EMBL" id="SZPQ01000070">
    <property type="protein sequence ID" value="TKI02572.1"/>
    <property type="molecule type" value="Genomic_DNA"/>
</dbReference>
<protein>
    <submittedName>
        <fullName evidence="2">Replicative DNA helicase</fullName>
    </submittedName>
</protein>
<gene>
    <name evidence="2" type="ORF">FCN80_24625</name>
</gene>
<keyword evidence="2" id="KW-0378">Hydrolase</keyword>
<dbReference type="Gene3D" id="3.40.50.300">
    <property type="entry name" value="P-loop containing nucleotide triphosphate hydrolases"/>
    <property type="match status" value="1"/>
</dbReference>
<dbReference type="Proteomes" id="UP000305202">
    <property type="component" value="Unassembled WGS sequence"/>
</dbReference>
<dbReference type="SUPFAM" id="SSF52540">
    <property type="entry name" value="P-loop containing nucleoside triphosphate hydrolases"/>
    <property type="match status" value="1"/>
</dbReference>
<organism evidence="2 3">
    <name type="scientific">Martelella alba</name>
    <dbReference type="NCBI Taxonomy" id="2590451"/>
    <lineage>
        <taxon>Bacteria</taxon>
        <taxon>Pseudomonadati</taxon>
        <taxon>Pseudomonadota</taxon>
        <taxon>Alphaproteobacteria</taxon>
        <taxon>Hyphomicrobiales</taxon>
        <taxon>Aurantimonadaceae</taxon>
        <taxon>Martelella</taxon>
    </lineage>
</organism>
<dbReference type="PROSITE" id="PS51199">
    <property type="entry name" value="SF4_HELICASE"/>
    <property type="match status" value="1"/>
</dbReference>
<dbReference type="InterPro" id="IPR036185">
    <property type="entry name" value="DNA_heli_DnaB-like_N_sf"/>
</dbReference>
<keyword evidence="2" id="KW-0347">Helicase</keyword>
<name>A0ABY2SI72_9HYPH</name>
<keyword evidence="2" id="KW-0067">ATP-binding</keyword>
<keyword evidence="3" id="KW-1185">Reference proteome</keyword>
<evidence type="ECO:0000313" key="2">
    <source>
        <dbReference type="EMBL" id="TKI02572.1"/>
    </source>
</evidence>
<comment type="caution">
    <text evidence="2">The sequence shown here is derived from an EMBL/GenBank/DDBJ whole genome shotgun (WGS) entry which is preliminary data.</text>
</comment>
<dbReference type="PANTHER" id="PTHR30153:SF2">
    <property type="entry name" value="REPLICATIVE DNA HELICASE"/>
    <property type="match status" value="1"/>
</dbReference>